<dbReference type="KEGG" id="syw:SYNW2507"/>
<feature type="domain" description="PBP" evidence="6">
    <location>
        <begin position="34"/>
        <end position="305"/>
    </location>
</feature>
<feature type="signal peptide" evidence="5">
    <location>
        <begin position="1"/>
        <end position="23"/>
    </location>
</feature>
<evidence type="ECO:0000256" key="5">
    <source>
        <dbReference type="SAM" id="SignalP"/>
    </source>
</evidence>
<reference evidence="7 8" key="1">
    <citation type="journal article" date="2003" name="Nature">
        <title>The genome of a motile marine Synechococcus.</title>
        <authorList>
            <person name="Palenik B."/>
            <person name="Brahamsha B."/>
            <person name="Larimer F."/>
            <person name="Land M."/>
            <person name="Hauser L."/>
            <person name="Chain P."/>
            <person name="Lamerdin J."/>
            <person name="Regala W."/>
            <person name="Allen E.A."/>
            <person name="McCarren J."/>
            <person name="Paulsen I."/>
            <person name="Dufresne A."/>
            <person name="Partensky F."/>
            <person name="Webb E."/>
            <person name="Waterbury J."/>
        </authorList>
    </citation>
    <scope>NUCLEOTIDE SEQUENCE [LARGE SCALE GENOMIC DNA]</scope>
    <source>
        <strain evidence="7 8">WH8102</strain>
    </source>
</reference>
<organism evidence="7 8">
    <name type="scientific">Parasynechococcus marenigrum (strain WH8102)</name>
    <dbReference type="NCBI Taxonomy" id="84588"/>
    <lineage>
        <taxon>Bacteria</taxon>
        <taxon>Bacillati</taxon>
        <taxon>Cyanobacteriota</taxon>
        <taxon>Cyanophyceae</taxon>
        <taxon>Synechococcales</taxon>
        <taxon>Prochlorococcaceae</taxon>
        <taxon>Parasynechococcus</taxon>
        <taxon>Parasynechococcus marenigrum</taxon>
    </lineage>
</organism>
<dbReference type="GO" id="GO:0035435">
    <property type="term" value="P:phosphate ion transmembrane transport"/>
    <property type="evidence" value="ECO:0007669"/>
    <property type="project" value="InterPro"/>
</dbReference>
<dbReference type="eggNOG" id="COG0226">
    <property type="taxonomic scope" value="Bacteria"/>
</dbReference>
<evidence type="ECO:0000259" key="6">
    <source>
        <dbReference type="Pfam" id="PF12849"/>
    </source>
</evidence>
<keyword evidence="3 4" id="KW-0592">Phosphate transport</keyword>
<evidence type="ECO:0000256" key="2">
    <source>
        <dbReference type="ARBA" id="ARBA00022448"/>
    </source>
</evidence>
<feature type="chain" id="PRO_5004291784" description="Phosphate-binding protein" evidence="5">
    <location>
        <begin position="24"/>
        <end position="336"/>
    </location>
</feature>
<dbReference type="PIRSF" id="PIRSF002756">
    <property type="entry name" value="PstS"/>
    <property type="match status" value="1"/>
</dbReference>
<evidence type="ECO:0000313" key="8">
    <source>
        <dbReference type="Proteomes" id="UP000001422"/>
    </source>
</evidence>
<dbReference type="AlphaFoldDB" id="Q7U3C5"/>
<dbReference type="PANTHER" id="PTHR42996:SF1">
    <property type="entry name" value="PHOSPHATE-BINDING PROTEIN PSTS"/>
    <property type="match status" value="1"/>
</dbReference>
<dbReference type="NCBIfam" id="TIGR00975">
    <property type="entry name" value="3a0107s03"/>
    <property type="match status" value="1"/>
</dbReference>
<sequence length="336" mass="34937">MRRSNSFRALAAIAGLSASMALTSCSSGGSGGGDDKVTGKLNGAGASFPAAIYQRWFQELQPEGVTVNYQSVGSGAGVRQFMANTVDFGASDKPMKEAEIAKVERGVLQIPMTAGAIAVAYNLEGCDLKLTTEQLAGIFLGKIKNFSELGCADQKLTVVRRSDGSGTTYNFTKHLSAISEEWKNGPGAAKSIKWPTGVGSKGNEGVAAQLNQIPGGVGYVEAAYVKGKLQAAAVTNASGEQVKPTNETESTALDSIDIGPDLIGGNPNPPAGYPIVTFTWVLAYETGNGDKTAALKKTLEFMLSEKAQSQAPELGYVSLPTGVVEKSLAAVEKISE</sequence>
<evidence type="ECO:0000256" key="3">
    <source>
        <dbReference type="ARBA" id="ARBA00022592"/>
    </source>
</evidence>
<dbReference type="STRING" id="84588.SYNW2507"/>
<keyword evidence="8" id="KW-1185">Reference proteome</keyword>
<dbReference type="CDD" id="cd13565">
    <property type="entry name" value="PBP2_PstS"/>
    <property type="match status" value="1"/>
</dbReference>
<comment type="similarity">
    <text evidence="1 4">Belongs to the PstS family.</text>
</comment>
<protein>
    <recommendedName>
        <fullName evidence="4">Phosphate-binding protein</fullName>
    </recommendedName>
</protein>
<dbReference type="Proteomes" id="UP000001422">
    <property type="component" value="Chromosome"/>
</dbReference>
<dbReference type="InterPro" id="IPR024370">
    <property type="entry name" value="PBP_domain"/>
</dbReference>
<dbReference type="GO" id="GO:0043190">
    <property type="term" value="C:ATP-binding cassette (ABC) transporter complex"/>
    <property type="evidence" value="ECO:0007669"/>
    <property type="project" value="InterPro"/>
</dbReference>
<proteinExistence type="inferred from homology"/>
<keyword evidence="2 4" id="KW-0813">Transport</keyword>
<evidence type="ECO:0000256" key="1">
    <source>
        <dbReference type="ARBA" id="ARBA00008725"/>
    </source>
</evidence>
<dbReference type="PANTHER" id="PTHR42996">
    <property type="entry name" value="PHOSPHATE-BINDING PROTEIN PSTS"/>
    <property type="match status" value="1"/>
</dbReference>
<gene>
    <name evidence="7" type="ordered locus">SYNW2507</name>
</gene>
<accession>Q7U3C5</accession>
<dbReference type="RefSeq" id="WP_011129360.1">
    <property type="nucleotide sequence ID" value="NC_005070.1"/>
</dbReference>
<dbReference type="Pfam" id="PF12849">
    <property type="entry name" value="PBP_like_2"/>
    <property type="match status" value="1"/>
</dbReference>
<keyword evidence="5" id="KW-0732">Signal</keyword>
<evidence type="ECO:0000256" key="4">
    <source>
        <dbReference type="PIRNR" id="PIRNR002756"/>
    </source>
</evidence>
<dbReference type="EMBL" id="BX569695">
    <property type="protein sequence ID" value="CAE09022.1"/>
    <property type="molecule type" value="Genomic_DNA"/>
</dbReference>
<dbReference type="Gene3D" id="3.40.190.10">
    <property type="entry name" value="Periplasmic binding protein-like II"/>
    <property type="match status" value="2"/>
</dbReference>
<dbReference type="InterPro" id="IPR005673">
    <property type="entry name" value="ABC_phos-bd_PstS"/>
</dbReference>
<dbReference type="SUPFAM" id="SSF53850">
    <property type="entry name" value="Periplasmic binding protein-like II"/>
    <property type="match status" value="1"/>
</dbReference>
<dbReference type="InterPro" id="IPR050962">
    <property type="entry name" value="Phosphate-bind_PstS"/>
</dbReference>
<dbReference type="GO" id="GO:0042301">
    <property type="term" value="F:phosphate ion binding"/>
    <property type="evidence" value="ECO:0007669"/>
    <property type="project" value="InterPro"/>
</dbReference>
<dbReference type="PROSITE" id="PS51257">
    <property type="entry name" value="PROKAR_LIPOPROTEIN"/>
    <property type="match status" value="1"/>
</dbReference>
<evidence type="ECO:0000313" key="7">
    <source>
        <dbReference type="EMBL" id="CAE09022.1"/>
    </source>
</evidence>
<name>Q7U3C5_PARMW</name>
<dbReference type="SMR" id="Q7U3C5"/>
<dbReference type="HOGENOM" id="CLU_034528_1_1_3"/>